<reference evidence="8 9" key="1">
    <citation type="journal article" date="2009" name="Nature">
        <title>The Sorghum bicolor genome and the diversification of grasses.</title>
        <authorList>
            <person name="Paterson A.H."/>
            <person name="Bowers J.E."/>
            <person name="Bruggmann R."/>
            <person name="Dubchak I."/>
            <person name="Grimwood J."/>
            <person name="Gundlach H."/>
            <person name="Haberer G."/>
            <person name="Hellsten U."/>
            <person name="Mitros T."/>
            <person name="Poliakov A."/>
            <person name="Schmutz J."/>
            <person name="Spannagl M."/>
            <person name="Tang H."/>
            <person name="Wang X."/>
            <person name="Wicker T."/>
            <person name="Bharti A.K."/>
            <person name="Chapman J."/>
            <person name="Feltus F.A."/>
            <person name="Gowik U."/>
            <person name="Grigoriev I.V."/>
            <person name="Lyons E."/>
            <person name="Maher C.A."/>
            <person name="Martis M."/>
            <person name="Narechania A."/>
            <person name="Otillar R.P."/>
            <person name="Penning B.W."/>
            <person name="Salamov A.A."/>
            <person name="Wang Y."/>
            <person name="Zhang L."/>
            <person name="Carpita N.C."/>
            <person name="Freeling M."/>
            <person name="Gingle A.R."/>
            <person name="Hash C.T."/>
            <person name="Keller B."/>
            <person name="Klein P."/>
            <person name="Kresovich S."/>
            <person name="McCann M.C."/>
            <person name="Ming R."/>
            <person name="Peterson D.G."/>
            <person name="Mehboob-ur-Rahman"/>
            <person name="Ware D."/>
            <person name="Westhoff P."/>
            <person name="Mayer K.F."/>
            <person name="Messing J."/>
            <person name="Rokhsar D.S."/>
        </authorList>
    </citation>
    <scope>NUCLEOTIDE SEQUENCE [LARGE SCALE GENOMIC DNA]</scope>
    <source>
        <strain evidence="9">cv. BTx623</strain>
    </source>
</reference>
<evidence type="ECO:0000313" key="9">
    <source>
        <dbReference type="Proteomes" id="UP000000768"/>
    </source>
</evidence>
<dbReference type="PANTHER" id="PTHR17602">
    <property type="entry name" value="RIBOSOME BIOGENESIS REGULATORY PROTEIN"/>
    <property type="match status" value="1"/>
</dbReference>
<feature type="region of interest" description="Disordered" evidence="6">
    <location>
        <begin position="106"/>
        <end position="125"/>
    </location>
</feature>
<dbReference type="PANTHER" id="PTHR17602:SF4">
    <property type="entry name" value="RIBOSOME BIOGENESIS REGULATORY PROTEIN HOMOLOG"/>
    <property type="match status" value="1"/>
</dbReference>
<dbReference type="AlphaFoldDB" id="A0A1B6PP92"/>
<dbReference type="InParanoid" id="A0A1B6PP92"/>
<accession>A0A1B6PP92</accession>
<dbReference type="GO" id="GO:0042273">
    <property type="term" value="P:ribosomal large subunit biogenesis"/>
    <property type="evidence" value="ECO:0000318"/>
    <property type="project" value="GO_Central"/>
</dbReference>
<keyword evidence="3 5" id="KW-0690">Ribosome biogenesis</keyword>
<dbReference type="InterPro" id="IPR007023">
    <property type="entry name" value="Ribosom_reg"/>
</dbReference>
<dbReference type="eggNOG" id="KOG1765">
    <property type="taxonomic scope" value="Eukaryota"/>
</dbReference>
<feature type="region of interest" description="Disordered" evidence="6">
    <location>
        <begin position="203"/>
        <end position="223"/>
    </location>
</feature>
<dbReference type="EMBL" id="CM000765">
    <property type="protein sequence ID" value="KXG27477.1"/>
    <property type="molecule type" value="Genomic_DNA"/>
</dbReference>
<evidence type="ECO:0000256" key="4">
    <source>
        <dbReference type="ARBA" id="ARBA00023242"/>
    </source>
</evidence>
<comment type="subcellular location">
    <subcellularLocation>
        <location evidence="1 5">Nucleus</location>
    </subcellularLocation>
</comment>
<evidence type="ECO:0000256" key="1">
    <source>
        <dbReference type="ARBA" id="ARBA00004123"/>
    </source>
</evidence>
<evidence type="ECO:0000313" key="8">
    <source>
        <dbReference type="EMBL" id="KXG27477.1"/>
    </source>
</evidence>
<dbReference type="STRING" id="4558.A0A1B6PP92"/>
<comment type="similarity">
    <text evidence="2 5">Belongs to the RRS1 family.</text>
</comment>
<reference evidence="9" key="2">
    <citation type="journal article" date="2018" name="Plant J.">
        <title>The Sorghum bicolor reference genome: improved assembly, gene annotations, a transcriptome atlas, and signatures of genome organization.</title>
        <authorList>
            <person name="McCormick R.F."/>
            <person name="Truong S.K."/>
            <person name="Sreedasyam A."/>
            <person name="Jenkins J."/>
            <person name="Shu S."/>
            <person name="Sims D."/>
            <person name="Kennedy M."/>
            <person name="Amirebrahimi M."/>
            <person name="Weers B.D."/>
            <person name="McKinley B."/>
            <person name="Mattison A."/>
            <person name="Morishige D.T."/>
            <person name="Grimwood J."/>
            <person name="Schmutz J."/>
            <person name="Mullet J.E."/>
        </authorList>
    </citation>
    <scope>NUCLEOTIDE SEQUENCE [LARGE SCALE GENOMIC DNA]</scope>
    <source>
        <strain evidence="9">cv. BTx623</strain>
    </source>
</reference>
<keyword evidence="9" id="KW-1185">Reference proteome</keyword>
<dbReference type="OMA" id="YRITRCY"/>
<evidence type="ECO:0000256" key="7">
    <source>
        <dbReference type="SAM" id="Phobius"/>
    </source>
</evidence>
<dbReference type="Proteomes" id="UP000000768">
    <property type="component" value="Chromosome 6"/>
</dbReference>
<dbReference type="GO" id="GO:0000447">
    <property type="term" value="P:endonucleolytic cleavage in ITS1 to separate SSU-rRNA from 5.8S rRNA and LSU-rRNA from tricistronic rRNA transcript (SSU-rRNA, 5.8S rRNA, LSU-rRNA)"/>
    <property type="evidence" value="ECO:0000318"/>
    <property type="project" value="GO_Central"/>
</dbReference>
<evidence type="ECO:0000256" key="2">
    <source>
        <dbReference type="ARBA" id="ARBA00010077"/>
    </source>
</evidence>
<organism evidence="8 9">
    <name type="scientific">Sorghum bicolor</name>
    <name type="common">Sorghum</name>
    <name type="synonym">Sorghum vulgare</name>
    <dbReference type="NCBI Taxonomy" id="4558"/>
    <lineage>
        <taxon>Eukaryota</taxon>
        <taxon>Viridiplantae</taxon>
        <taxon>Streptophyta</taxon>
        <taxon>Embryophyta</taxon>
        <taxon>Tracheophyta</taxon>
        <taxon>Spermatophyta</taxon>
        <taxon>Magnoliopsida</taxon>
        <taxon>Liliopsida</taxon>
        <taxon>Poales</taxon>
        <taxon>Poaceae</taxon>
        <taxon>PACMAD clade</taxon>
        <taxon>Panicoideae</taxon>
        <taxon>Andropogonodae</taxon>
        <taxon>Andropogoneae</taxon>
        <taxon>Sorghinae</taxon>
        <taxon>Sorghum</taxon>
    </lineage>
</organism>
<dbReference type="Pfam" id="PF04939">
    <property type="entry name" value="RRS1"/>
    <property type="match status" value="1"/>
</dbReference>
<sequence>MAKEPAAATIAASSYEVDLGNLMAYDPSHHRRRLQVVCLVRSFSAAALLLVFLTECGGVWLGAAKFREELRQECLRKGTELAQAVADALFALPPNEDRDGPIVHLPPPTVGLPREKHLPKPKPPTKWELFAKAKGITKRKKNKREWDEQTQSWKWTYEPGVDPFAQRRDEKKKRVEKQEKNKLENLKKAAKIGALPRLSSFTRTKADLPKKSRKEDLESVVGMASSATAGGKFDEKLPCEKPPKHPVLPFLQFLPVAEGKGMGSLEKQQNDKILNSLLARNSDEPLDVGKAITVYKVKKE</sequence>
<keyword evidence="7" id="KW-1133">Transmembrane helix</keyword>
<protein>
    <recommendedName>
        <fullName evidence="5">Ribosome biogenesis regulatory protein</fullName>
    </recommendedName>
</protein>
<evidence type="ECO:0000256" key="5">
    <source>
        <dbReference type="RuleBase" id="RU364132"/>
    </source>
</evidence>
<comment type="function">
    <text evidence="5">Involved in ribosomal large subunit assembly.</text>
</comment>
<dbReference type="GO" id="GO:0030687">
    <property type="term" value="C:preribosome, large subunit precursor"/>
    <property type="evidence" value="ECO:0000318"/>
    <property type="project" value="GO_Central"/>
</dbReference>
<feature type="transmembrane region" description="Helical" evidence="7">
    <location>
        <begin position="38"/>
        <end position="63"/>
    </location>
</feature>
<keyword evidence="7" id="KW-0472">Membrane</keyword>
<feature type="compositionally biased region" description="Basic and acidic residues" evidence="6">
    <location>
        <begin position="204"/>
        <end position="217"/>
    </location>
</feature>
<keyword evidence="7" id="KW-0812">Transmembrane</keyword>
<evidence type="ECO:0000256" key="6">
    <source>
        <dbReference type="SAM" id="MobiDB-lite"/>
    </source>
</evidence>
<evidence type="ECO:0000256" key="3">
    <source>
        <dbReference type="ARBA" id="ARBA00022517"/>
    </source>
</evidence>
<proteinExistence type="inferred from homology"/>
<keyword evidence="4 5" id="KW-0539">Nucleus</keyword>
<dbReference type="Gramene" id="KXG27477">
    <property type="protein sequence ID" value="KXG27477"/>
    <property type="gene ID" value="SORBI_3006G274100"/>
</dbReference>
<gene>
    <name evidence="8" type="ORF">SORBI_3006G274100</name>
</gene>
<dbReference type="GO" id="GO:0005730">
    <property type="term" value="C:nucleolus"/>
    <property type="evidence" value="ECO:0000318"/>
    <property type="project" value="GO_Central"/>
</dbReference>
<name>A0A1B6PP92_SORBI</name>